<dbReference type="PANTHER" id="PTHR32552">
    <property type="entry name" value="FERRICHROME IRON RECEPTOR-RELATED"/>
    <property type="match status" value="1"/>
</dbReference>
<evidence type="ECO:0000256" key="1">
    <source>
        <dbReference type="ARBA" id="ARBA00004571"/>
    </source>
</evidence>
<keyword evidence="4" id="KW-0410">Iron transport</keyword>
<evidence type="ECO:0000256" key="6">
    <source>
        <dbReference type="ARBA" id="ARBA00023004"/>
    </source>
</evidence>
<evidence type="ECO:0000256" key="12">
    <source>
        <dbReference type="RuleBase" id="RU003357"/>
    </source>
</evidence>
<dbReference type="InterPro" id="IPR000531">
    <property type="entry name" value="Beta-barrel_TonB"/>
</dbReference>
<gene>
    <name evidence="15" type="ORF">G7Y82_09780</name>
</gene>
<dbReference type="CDD" id="cd01347">
    <property type="entry name" value="ligand_gated_channel"/>
    <property type="match status" value="1"/>
</dbReference>
<name>A0A969WAK7_9GAMM</name>
<protein>
    <submittedName>
        <fullName evidence="15">TonB-dependent receptor</fullName>
    </submittedName>
</protein>
<keyword evidence="9 11" id="KW-0472">Membrane</keyword>
<reference evidence="15" key="1">
    <citation type="submission" date="2020-03" db="EMBL/GenBank/DDBJ databases">
        <title>Solimonas marina sp. nov., isolated from deep seawater of the Pacific Ocean.</title>
        <authorList>
            <person name="Liu X."/>
            <person name="Lai Q."/>
            <person name="Sun F."/>
            <person name="Gai Y."/>
            <person name="Li G."/>
            <person name="Shao Z."/>
        </authorList>
    </citation>
    <scope>NUCLEOTIDE SEQUENCE</scope>
    <source>
        <strain evidence="15">C16B3</strain>
    </source>
</reference>
<evidence type="ECO:0000256" key="8">
    <source>
        <dbReference type="ARBA" id="ARBA00023077"/>
    </source>
</evidence>
<dbReference type="InterPro" id="IPR039426">
    <property type="entry name" value="TonB-dep_rcpt-like"/>
</dbReference>
<dbReference type="Pfam" id="PF00593">
    <property type="entry name" value="TonB_dep_Rec_b-barrel"/>
    <property type="match status" value="1"/>
</dbReference>
<comment type="similarity">
    <text evidence="11 12">Belongs to the TonB-dependent receptor family.</text>
</comment>
<evidence type="ECO:0000256" key="10">
    <source>
        <dbReference type="ARBA" id="ARBA00023237"/>
    </source>
</evidence>
<dbReference type="GO" id="GO:0006826">
    <property type="term" value="P:iron ion transport"/>
    <property type="evidence" value="ECO:0007669"/>
    <property type="project" value="UniProtKB-KW"/>
</dbReference>
<evidence type="ECO:0000256" key="11">
    <source>
        <dbReference type="PROSITE-ProRule" id="PRU01360"/>
    </source>
</evidence>
<dbReference type="SUPFAM" id="SSF56935">
    <property type="entry name" value="Porins"/>
    <property type="match status" value="1"/>
</dbReference>
<dbReference type="Pfam" id="PF07715">
    <property type="entry name" value="Plug"/>
    <property type="match status" value="1"/>
</dbReference>
<dbReference type="Proteomes" id="UP000653472">
    <property type="component" value="Unassembled WGS sequence"/>
</dbReference>
<feature type="domain" description="TonB-dependent receptor-like beta-barrel" evidence="13">
    <location>
        <begin position="270"/>
        <end position="731"/>
    </location>
</feature>
<dbReference type="AlphaFoldDB" id="A0A969WAK7"/>
<feature type="domain" description="TonB-dependent receptor plug" evidence="14">
    <location>
        <begin position="74"/>
        <end position="183"/>
    </location>
</feature>
<evidence type="ECO:0000256" key="5">
    <source>
        <dbReference type="ARBA" id="ARBA00022692"/>
    </source>
</evidence>
<comment type="caution">
    <text evidence="15">The sequence shown here is derived from an EMBL/GenBank/DDBJ whole genome shotgun (WGS) entry which is preliminary data.</text>
</comment>
<keyword evidence="7" id="KW-0406">Ion transport</keyword>
<dbReference type="PANTHER" id="PTHR32552:SF81">
    <property type="entry name" value="TONB-DEPENDENT OUTER MEMBRANE RECEPTOR"/>
    <property type="match status" value="1"/>
</dbReference>
<evidence type="ECO:0000313" key="16">
    <source>
        <dbReference type="Proteomes" id="UP000653472"/>
    </source>
</evidence>
<dbReference type="EMBL" id="JAAVXB010000004">
    <property type="protein sequence ID" value="NKF22609.1"/>
    <property type="molecule type" value="Genomic_DNA"/>
</dbReference>
<dbReference type="RefSeq" id="WP_168147851.1">
    <property type="nucleotide sequence ID" value="NZ_JAAVXB010000004.1"/>
</dbReference>
<evidence type="ECO:0000313" key="15">
    <source>
        <dbReference type="EMBL" id="NKF22609.1"/>
    </source>
</evidence>
<keyword evidence="10 11" id="KW-0998">Cell outer membrane</keyword>
<keyword evidence="16" id="KW-1185">Reference proteome</keyword>
<evidence type="ECO:0000256" key="2">
    <source>
        <dbReference type="ARBA" id="ARBA00022448"/>
    </source>
</evidence>
<dbReference type="InterPro" id="IPR012910">
    <property type="entry name" value="Plug_dom"/>
</dbReference>
<dbReference type="Gene3D" id="2.40.170.20">
    <property type="entry name" value="TonB-dependent receptor, beta-barrel domain"/>
    <property type="match status" value="1"/>
</dbReference>
<evidence type="ECO:0000256" key="7">
    <source>
        <dbReference type="ARBA" id="ARBA00023065"/>
    </source>
</evidence>
<keyword evidence="5 11" id="KW-0812">Transmembrane</keyword>
<evidence type="ECO:0000259" key="13">
    <source>
        <dbReference type="Pfam" id="PF00593"/>
    </source>
</evidence>
<keyword evidence="2 11" id="KW-0813">Transport</keyword>
<sequence>MRRHSVRGNSSSDQSSVLRALPRLNLIAAGVLASGFVAVPAYAQSADADTSATASDSAALAEVVVTAERRKQSLQDVPVSVTAINAETIEKANVKGIEDVFAMTPNVSFISSGSRDRKDLSIRGINNQINAYDDVRSSSYAFYIDDFNVSAGTSNPEVLDMQQIEVLRGPQGTYFGRNALGGAINITTNKPTNDWLVKGGLGYSSYDTRHAEAIVNVPVIKDIFAIRAAGQIDKSDGWIKNINPIGGGNDSDYKSGRVIGRFTPNSRLTSDLTYSYSNEETGMRAGVPTGFLTRTWAAVYYGGSPGYGLADPDGVGFYPDNRDEVNYDRPQKVGTKFHYFDSRTTYDFDTAQLTAVIGHLNTTIFNYGDVDGGSYDYYYENFALDRDSTSGELRLQSTGSGPLEWSFGAMYGRDSGEKNQVTYNGADAQSGDEGTEITGTYSNASINYAAAFAQATWHFNEQWALTGGGRYSHDDIHRHIIDTSSGTTNNDDTRQVTFNDFSPRLTLNYAVSKDWMNYATISKGYKAGGVQTSQLSLKNDYAPEKLWNYELGTKLELFDHRLRLDAAVFYMDWQNVQQSSNFQYFDDNGDLVSVSGISNASSASSTGVELSADAAITRHLRLSVQAGYLDSKFDSYKNALVDGQTFDASGMQMIAAPRWTGGAQAQYTVPVFDAYDAFIRGEWSVRSSMLSNNYALLYNEKPFISPGYNNINLRVGFEGEKFSVVAYAQNLFDNNYYNNAYEKAFYSGVQVEPSYRSFGVSLKYTFVGK</sequence>
<keyword evidence="3 11" id="KW-1134">Transmembrane beta strand</keyword>
<dbReference type="GO" id="GO:0009279">
    <property type="term" value="C:cell outer membrane"/>
    <property type="evidence" value="ECO:0007669"/>
    <property type="project" value="UniProtKB-SubCell"/>
</dbReference>
<evidence type="ECO:0000256" key="3">
    <source>
        <dbReference type="ARBA" id="ARBA00022452"/>
    </source>
</evidence>
<evidence type="ECO:0000259" key="14">
    <source>
        <dbReference type="Pfam" id="PF07715"/>
    </source>
</evidence>
<evidence type="ECO:0000256" key="4">
    <source>
        <dbReference type="ARBA" id="ARBA00022496"/>
    </source>
</evidence>
<keyword evidence="15" id="KW-0675">Receptor</keyword>
<keyword evidence="8 12" id="KW-0798">TonB box</keyword>
<evidence type="ECO:0000256" key="9">
    <source>
        <dbReference type="ARBA" id="ARBA00023136"/>
    </source>
</evidence>
<comment type="subcellular location">
    <subcellularLocation>
        <location evidence="1 11">Cell outer membrane</location>
        <topology evidence="1 11">Multi-pass membrane protein</topology>
    </subcellularLocation>
</comment>
<accession>A0A969WAK7</accession>
<keyword evidence="6" id="KW-0408">Iron</keyword>
<dbReference type="PROSITE" id="PS52016">
    <property type="entry name" value="TONB_DEPENDENT_REC_3"/>
    <property type="match status" value="1"/>
</dbReference>
<dbReference type="InterPro" id="IPR036942">
    <property type="entry name" value="Beta-barrel_TonB_sf"/>
</dbReference>
<proteinExistence type="inferred from homology"/>
<organism evidence="15 16">
    <name type="scientific">Solimonas marina</name>
    <dbReference type="NCBI Taxonomy" id="2714601"/>
    <lineage>
        <taxon>Bacteria</taxon>
        <taxon>Pseudomonadati</taxon>
        <taxon>Pseudomonadota</taxon>
        <taxon>Gammaproteobacteria</taxon>
        <taxon>Nevskiales</taxon>
        <taxon>Nevskiaceae</taxon>
        <taxon>Solimonas</taxon>
    </lineage>
</organism>